<evidence type="ECO:0000313" key="4">
    <source>
        <dbReference type="Proteomes" id="UP000298438"/>
    </source>
</evidence>
<evidence type="ECO:0000256" key="1">
    <source>
        <dbReference type="SAM" id="SignalP"/>
    </source>
</evidence>
<dbReference type="Proteomes" id="UP000298438">
    <property type="component" value="Unassembled WGS sequence"/>
</dbReference>
<reference evidence="3 4" key="1">
    <citation type="submission" date="2019-03" db="EMBL/GenBank/DDBJ databases">
        <title>Draft Genome Sequence of Massilia arenosa sp. nov., a Novel Massilia Species Isolated from a Sandy-loam Maize Soil.</title>
        <authorList>
            <person name="Raths R."/>
            <person name="Peta V."/>
            <person name="Bucking H."/>
        </authorList>
    </citation>
    <scope>NUCLEOTIDE SEQUENCE [LARGE SCALE GENOMIC DNA]</scope>
    <source>
        <strain evidence="3 4">MC02</strain>
    </source>
</reference>
<dbReference type="PANTHER" id="PTHR38834">
    <property type="entry name" value="PERIPLASMIC SUBSTRATE BINDING PROTEIN FAMILY 3"/>
    <property type="match status" value="1"/>
</dbReference>
<feature type="chain" id="PRO_5021348995" evidence="1">
    <location>
        <begin position="21"/>
        <end position="247"/>
    </location>
</feature>
<comment type="caution">
    <text evidence="3">The sequence shown here is derived from an EMBL/GenBank/DDBJ whole genome shotgun (WGS) entry which is preliminary data.</text>
</comment>
<dbReference type="EMBL" id="SPVF01000093">
    <property type="protein sequence ID" value="TFW23720.1"/>
    <property type="molecule type" value="Genomic_DNA"/>
</dbReference>
<organism evidence="3 4">
    <name type="scientific">Zemynaea arenosa</name>
    <dbReference type="NCBI Taxonomy" id="2561931"/>
    <lineage>
        <taxon>Bacteria</taxon>
        <taxon>Pseudomonadati</taxon>
        <taxon>Pseudomonadota</taxon>
        <taxon>Betaproteobacteria</taxon>
        <taxon>Burkholderiales</taxon>
        <taxon>Oxalobacteraceae</taxon>
        <taxon>Telluria group</taxon>
        <taxon>Zemynaea</taxon>
    </lineage>
</organism>
<dbReference type="Pfam" id="PF00497">
    <property type="entry name" value="SBP_bac_3"/>
    <property type="match status" value="1"/>
</dbReference>
<evidence type="ECO:0000313" key="3">
    <source>
        <dbReference type="EMBL" id="TFW23720.1"/>
    </source>
</evidence>
<dbReference type="InterPro" id="IPR001638">
    <property type="entry name" value="Solute-binding_3/MltF_N"/>
</dbReference>
<keyword evidence="4" id="KW-1185">Reference proteome</keyword>
<proteinExistence type="predicted"/>
<dbReference type="RefSeq" id="WP_135206416.1">
    <property type="nucleotide sequence ID" value="NZ_SPVF01000093.1"/>
</dbReference>
<sequence length="247" mass="27676">MSLRGSGLALLLAVGTAAGAAPKLTITTEYSPPTSMVEDGRVVGTATDRVREIMARVGVDYTIDSYPWKRAYAAALSHAHTCVYSTTRTPEREHLFKWVGPTDQGEWVLMGRADRQYNLHTLDDARHLRIGTYWGDARDEYLRSRGFLVDQAHTDVINPQKLLLGRIDLWAASLRGIAVLKQKGLADSIVPVLIFNKVKVYLACNPSVPDELITRMNAAMDAMQRDGTTRRIDKQYETWVEQKSLTR</sequence>
<feature type="domain" description="Solute-binding protein family 3/N-terminal" evidence="2">
    <location>
        <begin position="26"/>
        <end position="236"/>
    </location>
</feature>
<dbReference type="AlphaFoldDB" id="A0A4Y9SKX4"/>
<name>A0A4Y9SKX4_9BURK</name>
<dbReference type="SUPFAM" id="SSF53850">
    <property type="entry name" value="Periplasmic binding protein-like II"/>
    <property type="match status" value="1"/>
</dbReference>
<evidence type="ECO:0000259" key="2">
    <source>
        <dbReference type="Pfam" id="PF00497"/>
    </source>
</evidence>
<dbReference type="Gene3D" id="3.40.190.10">
    <property type="entry name" value="Periplasmic binding protein-like II"/>
    <property type="match status" value="2"/>
</dbReference>
<gene>
    <name evidence="3" type="ORF">E4L96_06550</name>
</gene>
<protein>
    <submittedName>
        <fullName evidence="3">ABC transporter substrate-binding protein</fullName>
    </submittedName>
</protein>
<keyword evidence="1" id="KW-0732">Signal</keyword>
<dbReference type="PANTHER" id="PTHR38834:SF3">
    <property type="entry name" value="SOLUTE-BINDING PROTEIN FAMILY 3_N-TERMINAL DOMAIN-CONTAINING PROTEIN"/>
    <property type="match status" value="1"/>
</dbReference>
<feature type="signal peptide" evidence="1">
    <location>
        <begin position="1"/>
        <end position="20"/>
    </location>
</feature>
<dbReference type="OrthoDB" id="8594082at2"/>
<accession>A0A4Y9SKX4</accession>